<reference evidence="2 3" key="1">
    <citation type="submission" date="2015-10" db="EMBL/GenBank/DDBJ databases">
        <title>Draft genome sequence of Streptomyces caeruleatus NRRL B-24802, type strain for the species Streptomyces caeruleatus.</title>
        <authorList>
            <person name="Ruckert C."/>
            <person name="Winkler A."/>
            <person name="Kalinowski J."/>
            <person name="Kampfer P."/>
            <person name="Glaeser S."/>
        </authorList>
    </citation>
    <scope>NUCLEOTIDE SEQUENCE [LARGE SCALE GENOMIC DNA]</scope>
    <source>
        <strain evidence="2 3">NRRL B-24802</strain>
    </source>
</reference>
<proteinExistence type="predicted"/>
<feature type="region of interest" description="Disordered" evidence="1">
    <location>
        <begin position="31"/>
        <end position="51"/>
    </location>
</feature>
<sequence length="178" mass="19437">MPSPLPAPPAGPEEPVEDARRVLLAQPRTLVLDTPPDDTVRPLHAQPHRHVGGRVRADVAEQIAQHLTQPRLVACTSSAPSAPTVIGRSGCWTRRSSAASRTRRLRSTSRNRTSGRWSSRARVSSSSTRRPMRSTSPFIRSQARLRSAGSVSIPLSYSWRYPRIADSGVRSSCEASPT</sequence>
<organism evidence="2 3">
    <name type="scientific">Streptomyces caeruleatus</name>
    <dbReference type="NCBI Taxonomy" id="661399"/>
    <lineage>
        <taxon>Bacteria</taxon>
        <taxon>Bacillati</taxon>
        <taxon>Actinomycetota</taxon>
        <taxon>Actinomycetes</taxon>
        <taxon>Kitasatosporales</taxon>
        <taxon>Streptomycetaceae</taxon>
        <taxon>Streptomyces</taxon>
    </lineage>
</organism>
<dbReference type="AlphaFoldDB" id="A0A117RMJ5"/>
<dbReference type="EMBL" id="LMWY01000035">
    <property type="protein sequence ID" value="KUN99016.1"/>
    <property type="molecule type" value="Genomic_DNA"/>
</dbReference>
<accession>A0A117RMJ5</accession>
<feature type="compositionally biased region" description="Low complexity" evidence="1">
    <location>
        <begin position="110"/>
        <end position="137"/>
    </location>
</feature>
<comment type="caution">
    <text evidence="2">The sequence shown here is derived from an EMBL/GenBank/DDBJ whole genome shotgun (WGS) entry which is preliminary data.</text>
</comment>
<protein>
    <submittedName>
        <fullName evidence="2">Uncharacterized protein</fullName>
    </submittedName>
</protein>
<evidence type="ECO:0000313" key="2">
    <source>
        <dbReference type="EMBL" id="KUN99016.1"/>
    </source>
</evidence>
<feature type="region of interest" description="Disordered" evidence="1">
    <location>
        <begin position="77"/>
        <end position="143"/>
    </location>
</feature>
<gene>
    <name evidence="2" type="ORF">AQJ67_27035</name>
</gene>
<keyword evidence="3" id="KW-1185">Reference proteome</keyword>
<dbReference type="Proteomes" id="UP000053429">
    <property type="component" value="Unassembled WGS sequence"/>
</dbReference>
<evidence type="ECO:0000256" key="1">
    <source>
        <dbReference type="SAM" id="MobiDB-lite"/>
    </source>
</evidence>
<evidence type="ECO:0000313" key="3">
    <source>
        <dbReference type="Proteomes" id="UP000053429"/>
    </source>
</evidence>
<name>A0A117RMJ5_9ACTN</name>